<sequence>MTEPAGASGVGLEPRESVPDWAELRARAVTFASITVTENLNWSDSGSARQLTRALDAGVHAGIRHLAREGGAVDQARHVVRTGAPLGAFAPGVLAPALDARAAGIDDRFVKTWIKTIRGEAGIGKVLVYAEFEDWQHRFHPDKWADSGVVLWLVRRNGIPGRPGWFHSRLGVHQHTGDGPAATSALVYPFTLADVLL</sequence>
<dbReference type="GO" id="GO:0003796">
    <property type="term" value="F:lysozyme activity"/>
    <property type="evidence" value="ECO:0007669"/>
    <property type="project" value="InterPro"/>
</dbReference>
<evidence type="ECO:0008006" key="4">
    <source>
        <dbReference type="Google" id="ProtNLM"/>
    </source>
</evidence>
<dbReference type="AlphaFoldDB" id="A0A839RYI5"/>
<comment type="similarity">
    <text evidence="1">Belongs to the glycosyl hydrolase 25 family.</text>
</comment>
<accession>A0A839RYI5</accession>
<dbReference type="Gene3D" id="3.20.20.80">
    <property type="entry name" value="Glycosidases"/>
    <property type="match status" value="1"/>
</dbReference>
<dbReference type="Pfam" id="PF01183">
    <property type="entry name" value="Glyco_hydro_25"/>
    <property type="match status" value="1"/>
</dbReference>
<dbReference type="GO" id="GO:0009253">
    <property type="term" value="P:peptidoglycan catabolic process"/>
    <property type="evidence" value="ECO:0007669"/>
    <property type="project" value="InterPro"/>
</dbReference>
<name>A0A839RYI5_9PSEU</name>
<evidence type="ECO:0000256" key="1">
    <source>
        <dbReference type="ARBA" id="ARBA00010646"/>
    </source>
</evidence>
<evidence type="ECO:0000313" key="2">
    <source>
        <dbReference type="EMBL" id="MBB3050526.1"/>
    </source>
</evidence>
<keyword evidence="3" id="KW-1185">Reference proteome</keyword>
<gene>
    <name evidence="2" type="ORF">FHS23_001521</name>
</gene>
<evidence type="ECO:0000313" key="3">
    <source>
        <dbReference type="Proteomes" id="UP000550714"/>
    </source>
</evidence>
<protein>
    <recommendedName>
        <fullName evidence="4">Lysozyme</fullName>
    </recommendedName>
</protein>
<dbReference type="InterPro" id="IPR017853">
    <property type="entry name" value="GH"/>
</dbReference>
<organism evidence="2 3">
    <name type="scientific">Prauserella isguenensis</name>
    <dbReference type="NCBI Taxonomy" id="1470180"/>
    <lineage>
        <taxon>Bacteria</taxon>
        <taxon>Bacillati</taxon>
        <taxon>Actinomycetota</taxon>
        <taxon>Actinomycetes</taxon>
        <taxon>Pseudonocardiales</taxon>
        <taxon>Pseudonocardiaceae</taxon>
        <taxon>Prauserella</taxon>
    </lineage>
</organism>
<proteinExistence type="inferred from homology"/>
<dbReference type="InterPro" id="IPR002053">
    <property type="entry name" value="Glyco_hydro_25"/>
</dbReference>
<comment type="caution">
    <text evidence="2">The sequence shown here is derived from an EMBL/GenBank/DDBJ whole genome shotgun (WGS) entry which is preliminary data.</text>
</comment>
<dbReference type="GO" id="GO:0016998">
    <property type="term" value="P:cell wall macromolecule catabolic process"/>
    <property type="evidence" value="ECO:0007669"/>
    <property type="project" value="InterPro"/>
</dbReference>
<dbReference type="RefSeq" id="WP_183649932.1">
    <property type="nucleotide sequence ID" value="NZ_JACHWU010000001.1"/>
</dbReference>
<dbReference type="PROSITE" id="PS51904">
    <property type="entry name" value="GLYCOSYL_HYDROL_F25_2"/>
    <property type="match status" value="1"/>
</dbReference>
<dbReference type="Proteomes" id="UP000550714">
    <property type="component" value="Unassembled WGS sequence"/>
</dbReference>
<reference evidence="2 3" key="1">
    <citation type="submission" date="2020-08" db="EMBL/GenBank/DDBJ databases">
        <title>Genomic Encyclopedia of Type Strains, Phase III (KMG-III): the genomes of soil and plant-associated and newly described type strains.</title>
        <authorList>
            <person name="Whitman W."/>
        </authorList>
    </citation>
    <scope>NUCLEOTIDE SEQUENCE [LARGE SCALE GENOMIC DNA]</scope>
    <source>
        <strain evidence="2 3">CECT 8577</strain>
    </source>
</reference>
<dbReference type="EMBL" id="JACHWU010000001">
    <property type="protein sequence ID" value="MBB3050526.1"/>
    <property type="molecule type" value="Genomic_DNA"/>
</dbReference>
<dbReference type="SUPFAM" id="SSF51445">
    <property type="entry name" value="(Trans)glycosidases"/>
    <property type="match status" value="1"/>
</dbReference>